<evidence type="ECO:0000313" key="2">
    <source>
        <dbReference type="EMBL" id="HEA86595.1"/>
    </source>
</evidence>
<organism evidence="2">
    <name type="scientific">candidate division WOR-3 bacterium</name>
    <dbReference type="NCBI Taxonomy" id="2052148"/>
    <lineage>
        <taxon>Bacteria</taxon>
        <taxon>Bacteria division WOR-3</taxon>
    </lineage>
</organism>
<sequence length="86" mass="9318">MTPDRLVKPDLALRSGVTRTATTANPPPSSPAGILPADTVRGTARGTAPKNLTRERNSPANPRQNRHFHRNRHFRPTAGCEIGGKK</sequence>
<comment type="caution">
    <text evidence="2">The sequence shown here is derived from an EMBL/GenBank/DDBJ whole genome shotgun (WGS) entry which is preliminary data.</text>
</comment>
<evidence type="ECO:0000256" key="1">
    <source>
        <dbReference type="SAM" id="MobiDB-lite"/>
    </source>
</evidence>
<proteinExistence type="predicted"/>
<reference evidence="2" key="1">
    <citation type="journal article" date="2020" name="mSystems">
        <title>Genome- and Community-Level Interaction Insights into Carbon Utilization and Element Cycling Functions of Hydrothermarchaeota in Hydrothermal Sediment.</title>
        <authorList>
            <person name="Zhou Z."/>
            <person name="Liu Y."/>
            <person name="Xu W."/>
            <person name="Pan J."/>
            <person name="Luo Z.H."/>
            <person name="Li M."/>
        </authorList>
    </citation>
    <scope>NUCLEOTIDE SEQUENCE [LARGE SCALE GENOMIC DNA]</scope>
    <source>
        <strain evidence="2">SpSt-265</strain>
    </source>
</reference>
<gene>
    <name evidence="2" type="ORF">ENP94_01115</name>
</gene>
<accession>A0A7C1NBJ0</accession>
<name>A0A7C1NBJ0_UNCW3</name>
<feature type="region of interest" description="Disordered" evidence="1">
    <location>
        <begin position="1"/>
        <end position="86"/>
    </location>
</feature>
<dbReference type="AlphaFoldDB" id="A0A7C1NBJ0"/>
<feature type="compositionally biased region" description="Basic residues" evidence="1">
    <location>
        <begin position="64"/>
        <end position="75"/>
    </location>
</feature>
<protein>
    <submittedName>
        <fullName evidence="2">Uncharacterized protein</fullName>
    </submittedName>
</protein>
<dbReference type="EMBL" id="DSLG01000002">
    <property type="protein sequence ID" value="HEA86595.1"/>
    <property type="molecule type" value="Genomic_DNA"/>
</dbReference>